<proteinExistence type="predicted"/>
<name>A0A3A1YNH2_9BURK</name>
<evidence type="ECO:0000313" key="2">
    <source>
        <dbReference type="EMBL" id="RIY39101.1"/>
    </source>
</evidence>
<reference evidence="3 4" key="1">
    <citation type="submission" date="2017-08" db="EMBL/GenBank/DDBJ databases">
        <title>Pusillimonas indicus sp. nov., a member of the family Alcaligenaceae isolated from surface seawater.</title>
        <authorList>
            <person name="Li J."/>
        </authorList>
    </citation>
    <scope>NUCLEOTIDE SEQUENCE [LARGE SCALE GENOMIC DNA]</scope>
    <source>
        <strain evidence="1 4">17-4A</strain>
        <strain evidence="2 3">L52-1-41</strain>
    </source>
</reference>
<dbReference type="AlphaFoldDB" id="A0A3A1YNH2"/>
<organism evidence="2 3">
    <name type="scientific">Neopusillimonas maritima</name>
    <dbReference type="NCBI Taxonomy" id="2026239"/>
    <lineage>
        <taxon>Bacteria</taxon>
        <taxon>Pseudomonadati</taxon>
        <taxon>Pseudomonadota</taxon>
        <taxon>Betaproteobacteria</taxon>
        <taxon>Burkholderiales</taxon>
        <taxon>Alcaligenaceae</taxon>
        <taxon>Neopusillimonas</taxon>
    </lineage>
</organism>
<evidence type="ECO:0000313" key="3">
    <source>
        <dbReference type="Proteomes" id="UP000266206"/>
    </source>
</evidence>
<dbReference type="Proteomes" id="UP000266483">
    <property type="component" value="Unassembled WGS sequence"/>
</dbReference>
<comment type="caution">
    <text evidence="2">The sequence shown here is derived from an EMBL/GenBank/DDBJ whole genome shotgun (WGS) entry which is preliminary data.</text>
</comment>
<dbReference type="Proteomes" id="UP000266206">
    <property type="component" value="Unassembled WGS sequence"/>
</dbReference>
<accession>A0A3A1YNH2</accession>
<dbReference type="EMBL" id="NQYH01000021">
    <property type="protein sequence ID" value="RIY39101.1"/>
    <property type="molecule type" value="Genomic_DNA"/>
</dbReference>
<dbReference type="EMBL" id="NQOU01000009">
    <property type="protein sequence ID" value="RII81750.1"/>
    <property type="molecule type" value="Genomic_DNA"/>
</dbReference>
<evidence type="ECO:0000313" key="1">
    <source>
        <dbReference type="EMBL" id="RII81750.1"/>
    </source>
</evidence>
<sequence length="61" mass="6370">MAPPPPGGGPAISSSLEQAPKAVAETNKNAAANDLYCDFILTSLLAFKSLIQKIAKDKLGW</sequence>
<evidence type="ECO:0000313" key="4">
    <source>
        <dbReference type="Proteomes" id="UP000266483"/>
    </source>
</evidence>
<gene>
    <name evidence="1" type="ORF">CJO09_14935</name>
    <name evidence="2" type="ORF">CJP73_15345</name>
</gene>
<protein>
    <submittedName>
        <fullName evidence="2">Uncharacterized protein</fullName>
    </submittedName>
</protein>
<keyword evidence="4" id="KW-1185">Reference proteome</keyword>